<keyword evidence="11" id="KW-1185">Reference proteome</keyword>
<evidence type="ECO:0000259" key="8">
    <source>
        <dbReference type="Pfam" id="PF05504"/>
    </source>
</evidence>
<evidence type="ECO:0000256" key="7">
    <source>
        <dbReference type="ARBA" id="ARBA00023288"/>
    </source>
</evidence>
<evidence type="ECO:0000256" key="4">
    <source>
        <dbReference type="ARBA" id="ARBA00022729"/>
    </source>
</evidence>
<accession>A0A9X2SAW2</accession>
<dbReference type="InterPro" id="IPR008844">
    <property type="entry name" value="Spore_GerAC-like"/>
</dbReference>
<evidence type="ECO:0000256" key="2">
    <source>
        <dbReference type="ARBA" id="ARBA00007886"/>
    </source>
</evidence>
<dbReference type="InterPro" id="IPR057336">
    <property type="entry name" value="GerAC_N"/>
</dbReference>
<dbReference type="PROSITE" id="PS51257">
    <property type="entry name" value="PROKAR_LIPOPROTEIN"/>
    <property type="match status" value="1"/>
</dbReference>
<sequence>MKLPNRFGRLLLALALLLVATGCWDRHELNNLAIISAIGFDKHGDKIRVTVQVLDPDEVAGTTGGGAGKAPVITYEEEGITVDDAFGRLTTKAPYPLYLSHVRMVVFGETLARGGIAKVLDFLSRDRQMRTDFYLVVAKKRTAREVLGIFTQIEKIPGNKLYSSLRTASQEWAPVQETLLIDVINDLVNKGKQLVLTGVQIEGDEKAGGTPKNNENIRSIARLSFNGIAVFKSDKLIGWLTENESKGYSYIRDKVKRTIGNVACGQEKYVSLKVIRSETKQSVRMEGGEPIVRLRVEIEADVNESTCDIDLEKDEAIAELEEESARKLNQLIDSSINRAKRMKSDIFGFGDLLERNEPGYWRAHQDQWQTLFPELEVETEIVYRIRRIGTRTNSLLKEMEE</sequence>
<reference evidence="10" key="1">
    <citation type="submission" date="2022-08" db="EMBL/GenBank/DDBJ databases">
        <title>The genomic sequence of strain Paenibacillus sp. SCIV0701.</title>
        <authorList>
            <person name="Zhao H."/>
        </authorList>
    </citation>
    <scope>NUCLEOTIDE SEQUENCE</scope>
    <source>
        <strain evidence="10">SCIV0701</strain>
    </source>
</reference>
<dbReference type="AlphaFoldDB" id="A0A9X2SAW2"/>
<protein>
    <submittedName>
        <fullName evidence="10">Ger(X)C family spore germination protein</fullName>
    </submittedName>
</protein>
<dbReference type="InterPro" id="IPR038501">
    <property type="entry name" value="Spore_GerAC_C_sf"/>
</dbReference>
<dbReference type="EMBL" id="JANIPJ010000023">
    <property type="protein sequence ID" value="MCR2807109.1"/>
    <property type="molecule type" value="Genomic_DNA"/>
</dbReference>
<dbReference type="PANTHER" id="PTHR35789:SF1">
    <property type="entry name" value="SPORE GERMINATION PROTEIN B3"/>
    <property type="match status" value="1"/>
</dbReference>
<feature type="domain" description="Spore germination GerAC-like C-terminal" evidence="8">
    <location>
        <begin position="226"/>
        <end position="389"/>
    </location>
</feature>
<keyword evidence="7" id="KW-0449">Lipoprotein</keyword>
<comment type="caution">
    <text evidence="10">The sequence shown here is derived from an EMBL/GenBank/DDBJ whole genome shotgun (WGS) entry which is preliminary data.</text>
</comment>
<keyword evidence="4" id="KW-0732">Signal</keyword>
<dbReference type="PANTHER" id="PTHR35789">
    <property type="entry name" value="SPORE GERMINATION PROTEIN B3"/>
    <property type="match status" value="1"/>
</dbReference>
<evidence type="ECO:0000256" key="3">
    <source>
        <dbReference type="ARBA" id="ARBA00022544"/>
    </source>
</evidence>
<organism evidence="10 11">
    <name type="scientific">Paenibacillus soyae</name>
    <dbReference type="NCBI Taxonomy" id="2969249"/>
    <lineage>
        <taxon>Bacteria</taxon>
        <taxon>Bacillati</taxon>
        <taxon>Bacillota</taxon>
        <taxon>Bacilli</taxon>
        <taxon>Bacillales</taxon>
        <taxon>Paenibacillaceae</taxon>
        <taxon>Paenibacillus</taxon>
    </lineage>
</organism>
<evidence type="ECO:0000256" key="6">
    <source>
        <dbReference type="ARBA" id="ARBA00023139"/>
    </source>
</evidence>
<evidence type="ECO:0000313" key="11">
    <source>
        <dbReference type="Proteomes" id="UP001141950"/>
    </source>
</evidence>
<dbReference type="Pfam" id="PF25198">
    <property type="entry name" value="Spore_GerAC_N"/>
    <property type="match status" value="1"/>
</dbReference>
<evidence type="ECO:0000256" key="1">
    <source>
        <dbReference type="ARBA" id="ARBA00004635"/>
    </source>
</evidence>
<name>A0A9X2SAW2_9BACL</name>
<dbReference type="GO" id="GO:0016020">
    <property type="term" value="C:membrane"/>
    <property type="evidence" value="ECO:0007669"/>
    <property type="project" value="UniProtKB-SubCell"/>
</dbReference>
<comment type="similarity">
    <text evidence="2">Belongs to the GerABKC lipoprotein family.</text>
</comment>
<keyword evidence="5" id="KW-0472">Membrane</keyword>
<keyword evidence="6" id="KW-0564">Palmitate</keyword>
<evidence type="ECO:0000259" key="9">
    <source>
        <dbReference type="Pfam" id="PF25198"/>
    </source>
</evidence>
<evidence type="ECO:0000256" key="5">
    <source>
        <dbReference type="ARBA" id="ARBA00023136"/>
    </source>
</evidence>
<keyword evidence="3" id="KW-0309">Germination</keyword>
<dbReference type="NCBIfam" id="TIGR02887">
    <property type="entry name" value="spore_ger_x_C"/>
    <property type="match status" value="1"/>
</dbReference>
<gene>
    <name evidence="10" type="ORF">NQZ67_24795</name>
</gene>
<comment type="subcellular location">
    <subcellularLocation>
        <location evidence="1">Membrane</location>
        <topology evidence="1">Lipid-anchor</topology>
    </subcellularLocation>
</comment>
<proteinExistence type="inferred from homology"/>
<feature type="domain" description="Spore germination protein N-terminal" evidence="9">
    <location>
        <begin position="25"/>
        <end position="199"/>
    </location>
</feature>
<dbReference type="Pfam" id="PF05504">
    <property type="entry name" value="Spore_GerAC"/>
    <property type="match status" value="1"/>
</dbReference>
<dbReference type="RefSeq" id="WP_257451273.1">
    <property type="nucleotide sequence ID" value="NZ_JANIPJ010000023.1"/>
</dbReference>
<dbReference type="GO" id="GO:0009847">
    <property type="term" value="P:spore germination"/>
    <property type="evidence" value="ECO:0007669"/>
    <property type="project" value="InterPro"/>
</dbReference>
<dbReference type="Gene3D" id="3.30.300.210">
    <property type="entry name" value="Nutrient germinant receptor protein C, domain 3"/>
    <property type="match status" value="1"/>
</dbReference>
<dbReference type="InterPro" id="IPR046953">
    <property type="entry name" value="Spore_GerAC-like_C"/>
</dbReference>
<dbReference type="Proteomes" id="UP001141950">
    <property type="component" value="Unassembled WGS sequence"/>
</dbReference>
<evidence type="ECO:0000313" key="10">
    <source>
        <dbReference type="EMBL" id="MCR2807109.1"/>
    </source>
</evidence>